<dbReference type="InterPro" id="IPR044751">
    <property type="entry name" value="Ion_transp-like_CBS"/>
</dbReference>
<dbReference type="SMART" id="SM00116">
    <property type="entry name" value="CBS"/>
    <property type="match status" value="2"/>
</dbReference>
<evidence type="ECO:0000313" key="13">
    <source>
        <dbReference type="EMBL" id="ABF42533.1"/>
    </source>
</evidence>
<sequence length="455" mass="51235">MVTYTLLRLIAVAFLVALNAFFVAAEFALVSVRDTRLQQLIDAGKIGARTVERLHNRLDEVLAAVQLGVTIASLALGWIGELAIAVILEPHFVHLPHGLYYAHGLAATISFTIITFFHVTLGEVVPKTLALQRAEQVALAVATPMEVFIAVARPLLAVMRMAARFVLRLFGTKEMREGGVHSPEELKLMVTASRKFGLVPRLQEEMINRAIDLENISVREIMVPRPDIFSLPGHMTLDEAVQRVVDEQHSRIPIYDAERGPEHIIGVLYAKDLMRWMRYRIARLQQNRPARIASNLKVQHIMREVLVVPETKPLTDLLEEFKERKRHLAVVVDEFGSTAGVVTVEDVLEELVGEIEDEHDVPEESALTPGGTTLVLDGGINIRDLESQYQVRLPRDEGFETLAGFVMTRLQRIPREGDSFAFHNYRFTVLEMEGRRIDSVKLELIQQAEELEQPT</sequence>
<evidence type="ECO:0000256" key="5">
    <source>
        <dbReference type="ARBA" id="ARBA00022989"/>
    </source>
</evidence>
<dbReference type="InterPro" id="IPR002550">
    <property type="entry name" value="CNNM"/>
</dbReference>
<feature type="transmembrane region" description="Helical" evidence="10">
    <location>
        <begin position="100"/>
        <end position="125"/>
    </location>
</feature>
<name>Q1IKR7_KORVE</name>
<keyword evidence="2" id="KW-1003">Cell membrane</keyword>
<evidence type="ECO:0000256" key="9">
    <source>
        <dbReference type="PROSITE-ProRule" id="PRU01193"/>
    </source>
</evidence>
<dbReference type="PROSITE" id="PS51371">
    <property type="entry name" value="CBS"/>
    <property type="match status" value="2"/>
</dbReference>
<accession>Q1IKR7</accession>
<feature type="domain" description="CBS" evidence="11">
    <location>
        <begin position="301"/>
        <end position="358"/>
    </location>
</feature>
<evidence type="ECO:0000313" key="14">
    <source>
        <dbReference type="Proteomes" id="UP000002432"/>
    </source>
</evidence>
<dbReference type="Pfam" id="PF03471">
    <property type="entry name" value="CorC_HlyC"/>
    <property type="match status" value="1"/>
</dbReference>
<evidence type="ECO:0000259" key="12">
    <source>
        <dbReference type="PROSITE" id="PS51846"/>
    </source>
</evidence>
<dbReference type="PANTHER" id="PTHR43099">
    <property type="entry name" value="UPF0053 PROTEIN YRKA"/>
    <property type="match status" value="1"/>
</dbReference>
<keyword evidence="6 8" id="KW-0129">CBS domain</keyword>
<evidence type="ECO:0000256" key="2">
    <source>
        <dbReference type="ARBA" id="ARBA00022475"/>
    </source>
</evidence>
<dbReference type="KEGG" id="aba:Acid345_3532"/>
<reference evidence="13 14" key="1">
    <citation type="journal article" date="2009" name="Appl. Environ. Microbiol.">
        <title>Three genomes from the phylum Acidobacteria provide insight into the lifestyles of these microorganisms in soils.</title>
        <authorList>
            <person name="Ward N.L."/>
            <person name="Challacombe J.F."/>
            <person name="Janssen P.H."/>
            <person name="Henrissat B."/>
            <person name="Coutinho P.M."/>
            <person name="Wu M."/>
            <person name="Xie G."/>
            <person name="Haft D.H."/>
            <person name="Sait M."/>
            <person name="Badger J."/>
            <person name="Barabote R.D."/>
            <person name="Bradley B."/>
            <person name="Brettin T.S."/>
            <person name="Brinkac L.M."/>
            <person name="Bruce D."/>
            <person name="Creasy T."/>
            <person name="Daugherty S.C."/>
            <person name="Davidsen T.M."/>
            <person name="DeBoy R.T."/>
            <person name="Detter J.C."/>
            <person name="Dodson R.J."/>
            <person name="Durkin A.S."/>
            <person name="Ganapathy A."/>
            <person name="Gwinn-Giglio M."/>
            <person name="Han C.S."/>
            <person name="Khouri H."/>
            <person name="Kiss H."/>
            <person name="Kothari S.P."/>
            <person name="Madupu R."/>
            <person name="Nelson K.E."/>
            <person name="Nelson W.C."/>
            <person name="Paulsen I."/>
            <person name="Penn K."/>
            <person name="Ren Q."/>
            <person name="Rosovitz M.J."/>
            <person name="Selengut J.D."/>
            <person name="Shrivastava S."/>
            <person name="Sullivan S.A."/>
            <person name="Tapia R."/>
            <person name="Thompson L.S."/>
            <person name="Watkins K.L."/>
            <person name="Yang Q."/>
            <person name="Yu C."/>
            <person name="Zafar N."/>
            <person name="Zhou L."/>
            <person name="Kuske C.R."/>
        </authorList>
    </citation>
    <scope>NUCLEOTIDE SEQUENCE [LARGE SCALE GENOMIC DNA]</scope>
    <source>
        <strain evidence="13 14">Ellin345</strain>
    </source>
</reference>
<organism evidence="13 14">
    <name type="scientific">Koribacter versatilis (strain Ellin345)</name>
    <dbReference type="NCBI Taxonomy" id="204669"/>
    <lineage>
        <taxon>Bacteria</taxon>
        <taxon>Pseudomonadati</taxon>
        <taxon>Acidobacteriota</taxon>
        <taxon>Terriglobia</taxon>
        <taxon>Terriglobales</taxon>
        <taxon>Candidatus Korobacteraceae</taxon>
        <taxon>Candidatus Korobacter</taxon>
    </lineage>
</organism>
<dbReference type="SUPFAM" id="SSF54631">
    <property type="entry name" value="CBS-domain pair"/>
    <property type="match status" value="1"/>
</dbReference>
<dbReference type="PROSITE" id="PS51846">
    <property type="entry name" value="CNNM"/>
    <property type="match status" value="1"/>
</dbReference>
<keyword evidence="14" id="KW-1185">Reference proteome</keyword>
<dbReference type="GO" id="GO:0050660">
    <property type="term" value="F:flavin adenine dinucleotide binding"/>
    <property type="evidence" value="ECO:0007669"/>
    <property type="project" value="InterPro"/>
</dbReference>
<dbReference type="STRING" id="204669.Acid345_3532"/>
<dbReference type="InterPro" id="IPR005170">
    <property type="entry name" value="Transptr-assoc_dom"/>
</dbReference>
<dbReference type="Gene3D" id="3.10.580.10">
    <property type="entry name" value="CBS-domain"/>
    <property type="match status" value="1"/>
</dbReference>
<dbReference type="InterPro" id="IPR016169">
    <property type="entry name" value="FAD-bd_PCMH_sub2"/>
</dbReference>
<protein>
    <recommendedName>
        <fullName evidence="15">HlyC/CorC family transporter</fullName>
    </recommendedName>
</protein>
<feature type="domain" description="CNNM transmembrane" evidence="12">
    <location>
        <begin position="1"/>
        <end position="211"/>
    </location>
</feature>
<dbReference type="FunFam" id="3.10.580.10:FF:000002">
    <property type="entry name" value="Magnesium/cobalt efflux protein CorC"/>
    <property type="match status" value="1"/>
</dbReference>
<dbReference type="RefSeq" id="WP_011524332.1">
    <property type="nucleotide sequence ID" value="NC_008009.1"/>
</dbReference>
<dbReference type="InterPro" id="IPR051676">
    <property type="entry name" value="UPF0053_domain"/>
</dbReference>
<gene>
    <name evidence="13" type="ordered locus">Acid345_3532</name>
</gene>
<keyword evidence="4" id="KW-0677">Repeat</keyword>
<dbReference type="SUPFAM" id="SSF56176">
    <property type="entry name" value="FAD-binding/transporter-associated domain-like"/>
    <property type="match status" value="1"/>
</dbReference>
<dbReference type="Gene3D" id="3.30.465.10">
    <property type="match status" value="1"/>
</dbReference>
<dbReference type="InterPro" id="IPR036318">
    <property type="entry name" value="FAD-bd_PCMH-like_sf"/>
</dbReference>
<evidence type="ECO:0000256" key="1">
    <source>
        <dbReference type="ARBA" id="ARBA00004651"/>
    </source>
</evidence>
<evidence type="ECO:0000256" key="7">
    <source>
        <dbReference type="ARBA" id="ARBA00023136"/>
    </source>
</evidence>
<dbReference type="Pfam" id="PF01595">
    <property type="entry name" value="CNNM"/>
    <property type="match status" value="1"/>
</dbReference>
<dbReference type="EMBL" id="CP000360">
    <property type="protein sequence ID" value="ABF42533.1"/>
    <property type="molecule type" value="Genomic_DNA"/>
</dbReference>
<dbReference type="PANTHER" id="PTHR43099:SF5">
    <property type="entry name" value="HLYC_CORC FAMILY TRANSPORTER"/>
    <property type="match status" value="1"/>
</dbReference>
<feature type="transmembrane region" description="Helical" evidence="10">
    <location>
        <begin position="6"/>
        <end position="30"/>
    </location>
</feature>
<dbReference type="SMART" id="SM01091">
    <property type="entry name" value="CorC_HlyC"/>
    <property type="match status" value="1"/>
</dbReference>
<feature type="transmembrane region" description="Helical" evidence="10">
    <location>
        <begin position="61"/>
        <end position="88"/>
    </location>
</feature>
<feature type="transmembrane region" description="Helical" evidence="10">
    <location>
        <begin position="137"/>
        <end position="156"/>
    </location>
</feature>
<keyword evidence="5 9" id="KW-1133">Transmembrane helix</keyword>
<evidence type="ECO:0000256" key="4">
    <source>
        <dbReference type="ARBA" id="ARBA00022737"/>
    </source>
</evidence>
<dbReference type="GO" id="GO:0005886">
    <property type="term" value="C:plasma membrane"/>
    <property type="evidence" value="ECO:0007669"/>
    <property type="project" value="UniProtKB-SubCell"/>
</dbReference>
<dbReference type="InterPro" id="IPR046342">
    <property type="entry name" value="CBS_dom_sf"/>
</dbReference>
<evidence type="ECO:0000259" key="11">
    <source>
        <dbReference type="PROSITE" id="PS51371"/>
    </source>
</evidence>
<feature type="domain" description="CBS" evidence="11">
    <location>
        <begin position="222"/>
        <end position="283"/>
    </location>
</feature>
<dbReference type="EnsemblBacteria" id="ABF42533">
    <property type="protein sequence ID" value="ABF42533"/>
    <property type="gene ID" value="Acid345_3532"/>
</dbReference>
<proteinExistence type="predicted"/>
<keyword evidence="3 9" id="KW-0812">Transmembrane</keyword>
<dbReference type="InterPro" id="IPR000644">
    <property type="entry name" value="CBS_dom"/>
</dbReference>
<dbReference type="eggNOG" id="COG1253">
    <property type="taxonomic scope" value="Bacteria"/>
</dbReference>
<comment type="subcellular location">
    <subcellularLocation>
        <location evidence="1">Cell membrane</location>
        <topology evidence="1">Multi-pass membrane protein</topology>
    </subcellularLocation>
</comment>
<keyword evidence="7 9" id="KW-0472">Membrane</keyword>
<evidence type="ECO:0000256" key="3">
    <source>
        <dbReference type="ARBA" id="ARBA00022692"/>
    </source>
</evidence>
<evidence type="ECO:0008006" key="15">
    <source>
        <dbReference type="Google" id="ProtNLM"/>
    </source>
</evidence>
<dbReference type="OrthoDB" id="9798188at2"/>
<dbReference type="Proteomes" id="UP000002432">
    <property type="component" value="Chromosome"/>
</dbReference>
<dbReference type="CDD" id="cd04590">
    <property type="entry name" value="CBS_pair_CorC_HlyC_assoc"/>
    <property type="match status" value="1"/>
</dbReference>
<dbReference type="Pfam" id="PF00571">
    <property type="entry name" value="CBS"/>
    <property type="match status" value="2"/>
</dbReference>
<dbReference type="AlphaFoldDB" id="Q1IKR7"/>
<evidence type="ECO:0000256" key="8">
    <source>
        <dbReference type="PROSITE-ProRule" id="PRU00703"/>
    </source>
</evidence>
<evidence type="ECO:0000256" key="6">
    <source>
        <dbReference type="ARBA" id="ARBA00023122"/>
    </source>
</evidence>
<dbReference type="HOGENOM" id="CLU_015237_4_0_0"/>
<evidence type="ECO:0000256" key="10">
    <source>
        <dbReference type="SAM" id="Phobius"/>
    </source>
</evidence>